<feature type="domain" description="Uracil-DNA glycosylase-like" evidence="1">
    <location>
        <begin position="5"/>
        <end position="160"/>
    </location>
</feature>
<proteinExistence type="predicted"/>
<dbReference type="InterPro" id="IPR005122">
    <property type="entry name" value="Uracil-DNA_glycosylase-like"/>
</dbReference>
<keyword evidence="3" id="KW-1185">Reference proteome</keyword>
<evidence type="ECO:0000313" key="2">
    <source>
        <dbReference type="EMBL" id="CBA17394.1"/>
    </source>
</evidence>
<dbReference type="EMBL" id="FP565176">
    <property type="protein sequence ID" value="CBA17394.1"/>
    <property type="molecule type" value="Genomic_DNA"/>
</dbReference>
<dbReference type="InterPro" id="IPR036895">
    <property type="entry name" value="Uracil-DNA_glycosylase-like_sf"/>
</dbReference>
<dbReference type="eggNOG" id="COG3663">
    <property type="taxonomic scope" value="Bacteria"/>
</dbReference>
<evidence type="ECO:0000259" key="1">
    <source>
        <dbReference type="SMART" id="SM00986"/>
    </source>
</evidence>
<organism evidence="2 3">
    <name type="scientific">Xanthomonas albilineans (strain GPE PC73 / CFBP 7063)</name>
    <dbReference type="NCBI Taxonomy" id="380358"/>
    <lineage>
        <taxon>Bacteria</taxon>
        <taxon>Pseudomonadati</taxon>
        <taxon>Pseudomonadota</taxon>
        <taxon>Gammaproteobacteria</taxon>
        <taxon>Lysobacterales</taxon>
        <taxon>Lysobacteraceae</taxon>
        <taxon>Xanthomonas</taxon>
    </lineage>
</organism>
<gene>
    <name evidence="2" type="ordered locus">XALc_2917</name>
</gene>
<name>D2UG83_XANAP</name>
<dbReference type="SUPFAM" id="SSF52141">
    <property type="entry name" value="Uracil-DNA glycosylase-like"/>
    <property type="match status" value="1"/>
</dbReference>
<dbReference type="KEGG" id="xal:XALC_2917"/>
<dbReference type="CDD" id="cd10032">
    <property type="entry name" value="UDG-F6_HDG"/>
    <property type="match status" value="1"/>
</dbReference>
<accession>D2UG83</accession>
<dbReference type="NCBIfam" id="TIGR04274">
    <property type="entry name" value="hypoxanDNAglyco"/>
    <property type="match status" value="1"/>
</dbReference>
<sequence>MQGLPAQIRDDCRVLVLGSMPGAASLQQARYYAHPRNRFWPLMAALCGFDPALDDVQRLRALHLAGIGLWDVIGQCQRHGSLDAAIVRGSEVPNPLPQRIAQLRQLRAIACNGAAAAQAFARFVHPQLLPRDPPLHLLRLPSTSPANAGFALPRLLQAWMPLQSWLMLPPASR</sequence>
<protein>
    <recommendedName>
        <fullName evidence="1">Uracil-DNA glycosylase-like domain-containing protein</fullName>
    </recommendedName>
</protein>
<dbReference type="Gene3D" id="3.40.470.10">
    <property type="entry name" value="Uracil-DNA glycosylase-like domain"/>
    <property type="match status" value="1"/>
</dbReference>
<reference evidence="2 3" key="1">
    <citation type="journal article" date="2009" name="BMC Genomics">
        <title>The complete genome sequence of Xanthomonas albilineans provides new insights into the reductive genome evolution of the xylem-limited Xanthomonadaceae.</title>
        <authorList>
            <person name="Pieretti I."/>
            <person name="Royer M."/>
            <person name="Barbe V."/>
            <person name="Carrere S."/>
            <person name="Koebnik R."/>
            <person name="Cociancich S."/>
            <person name="Couloux A."/>
            <person name="Darrasse A."/>
            <person name="Gouzy J."/>
            <person name="Jacques M.A."/>
            <person name="Lauber E."/>
            <person name="Manceau C."/>
            <person name="Mangenot S."/>
            <person name="Poussier S."/>
            <person name="Segurens B."/>
            <person name="Szurek B."/>
            <person name="Verdier V."/>
            <person name="Arlat M."/>
            <person name="Rott P."/>
        </authorList>
    </citation>
    <scope>NUCLEOTIDE SEQUENCE [LARGE SCALE GENOMIC DNA]</scope>
    <source>
        <strain evidence="3">GPE PC73 / CFBP 7063</strain>
    </source>
</reference>
<dbReference type="SMART" id="SM00986">
    <property type="entry name" value="UDG"/>
    <property type="match status" value="1"/>
</dbReference>
<dbReference type="Pfam" id="PF03167">
    <property type="entry name" value="UDG"/>
    <property type="match status" value="1"/>
</dbReference>
<dbReference type="Proteomes" id="UP000001890">
    <property type="component" value="Chromosome"/>
</dbReference>
<dbReference type="AlphaFoldDB" id="D2UG83"/>
<evidence type="ECO:0000313" key="3">
    <source>
        <dbReference type="Proteomes" id="UP000001890"/>
    </source>
</evidence>
<dbReference type="STRING" id="380358.XALC_2917"/>
<dbReference type="InterPro" id="IPR026353">
    <property type="entry name" value="Hypoxan-DNA_Glyclase"/>
</dbReference>
<dbReference type="SMART" id="SM00987">
    <property type="entry name" value="UreE_C"/>
    <property type="match status" value="1"/>
</dbReference>